<evidence type="ECO:0000256" key="13">
    <source>
        <dbReference type="ARBA" id="ARBA00023288"/>
    </source>
</evidence>
<accession>A0A9C6WGY9</accession>
<keyword evidence="12" id="KW-0325">Glycoprotein</keyword>
<feature type="signal peptide" evidence="18">
    <location>
        <begin position="1"/>
        <end position="25"/>
    </location>
</feature>
<evidence type="ECO:0000259" key="21">
    <source>
        <dbReference type="Pfam" id="PF17900"/>
    </source>
</evidence>
<evidence type="ECO:0000259" key="19">
    <source>
        <dbReference type="Pfam" id="PF01433"/>
    </source>
</evidence>
<protein>
    <submittedName>
        <fullName evidence="23">Aminopeptidase N-like</fullName>
    </submittedName>
</protein>
<keyword evidence="3" id="KW-1003">Cell membrane</keyword>
<organism evidence="22 23">
    <name type="scientific">Drosophila albomicans</name>
    <name type="common">Fruit fly</name>
    <dbReference type="NCBI Taxonomy" id="7291"/>
    <lineage>
        <taxon>Eukaryota</taxon>
        <taxon>Metazoa</taxon>
        <taxon>Ecdysozoa</taxon>
        <taxon>Arthropoda</taxon>
        <taxon>Hexapoda</taxon>
        <taxon>Insecta</taxon>
        <taxon>Pterygota</taxon>
        <taxon>Neoptera</taxon>
        <taxon>Endopterygota</taxon>
        <taxon>Diptera</taxon>
        <taxon>Brachycera</taxon>
        <taxon>Muscomorpha</taxon>
        <taxon>Ephydroidea</taxon>
        <taxon>Drosophilidae</taxon>
        <taxon>Drosophila</taxon>
    </lineage>
</organism>
<dbReference type="InterPro" id="IPR024571">
    <property type="entry name" value="ERAP1-like_C_dom"/>
</dbReference>
<evidence type="ECO:0000256" key="15">
    <source>
        <dbReference type="PIRSR" id="PIRSR634016-3"/>
    </source>
</evidence>
<keyword evidence="7 18" id="KW-0732">Signal</keyword>
<dbReference type="Gene3D" id="1.10.390.10">
    <property type="entry name" value="Neutral Protease Domain 2"/>
    <property type="match status" value="2"/>
</dbReference>
<dbReference type="GO" id="GO:0008270">
    <property type="term" value="F:zinc ion binding"/>
    <property type="evidence" value="ECO:0007669"/>
    <property type="project" value="InterPro"/>
</dbReference>
<evidence type="ECO:0000256" key="7">
    <source>
        <dbReference type="ARBA" id="ARBA00022729"/>
    </source>
</evidence>
<feature type="site" description="Transition state stabilizer" evidence="16">
    <location>
        <position position="423"/>
    </location>
</feature>
<evidence type="ECO:0000256" key="5">
    <source>
        <dbReference type="ARBA" id="ARBA00022670"/>
    </source>
</evidence>
<feature type="domain" description="Aminopeptidase N-like N-terminal" evidence="21">
    <location>
        <begin position="894"/>
        <end position="1011"/>
    </location>
</feature>
<keyword evidence="4" id="KW-0336">GPI-anchor</keyword>
<keyword evidence="17" id="KW-0175">Coiled coil</keyword>
<comment type="similarity">
    <text evidence="2">Belongs to the peptidase M1 family.</text>
</comment>
<dbReference type="Gene3D" id="2.60.40.1910">
    <property type="match status" value="2"/>
</dbReference>
<evidence type="ECO:0000256" key="2">
    <source>
        <dbReference type="ARBA" id="ARBA00010136"/>
    </source>
</evidence>
<dbReference type="PRINTS" id="PR00756">
    <property type="entry name" value="ALADIPTASE"/>
</dbReference>
<dbReference type="SUPFAM" id="SSF55486">
    <property type="entry name" value="Metalloproteases ('zincins'), catalytic domain"/>
    <property type="match status" value="2"/>
</dbReference>
<evidence type="ECO:0000256" key="9">
    <source>
        <dbReference type="ARBA" id="ARBA00022833"/>
    </source>
</evidence>
<keyword evidence="13" id="KW-0449">Lipoprotein</keyword>
<dbReference type="Gene3D" id="1.10.3480.20">
    <property type="match status" value="1"/>
</dbReference>
<evidence type="ECO:0000256" key="17">
    <source>
        <dbReference type="SAM" id="Coils"/>
    </source>
</evidence>
<evidence type="ECO:0000256" key="3">
    <source>
        <dbReference type="ARBA" id="ARBA00022475"/>
    </source>
</evidence>
<dbReference type="CDD" id="cd09601">
    <property type="entry name" value="M1_APN-Q_like"/>
    <property type="match status" value="2"/>
</dbReference>
<evidence type="ECO:0000256" key="4">
    <source>
        <dbReference type="ARBA" id="ARBA00022622"/>
    </source>
</evidence>
<sequence length="1679" mass="196732">MKSSVPCWQLLVAAILLTLIGRSTSDNYRLSRSVLPSFYNLTINIQAERYATLGSSFIGEVAITLQTNQSDTYEITLHKESLDISSCLVYNKDGALQQNVTITSQKYNRTTQQLTVPLLEALTVNENYILYFKYTGYVRTDETGLFLQSYETNKYHKVYITQLEPVYARVVFPCFDEPTFKAKFQLHLARPSEFNAASNTRLIRTTKEGNYNVDHFDVTPIMSTYLLAFVISEYQARGNLSEFAILSAPEYYNYTEFSFNVGECVIAAYNELFQMPYKQLGNKVLQFATKPWSFDNAMENWGLIIFSEEMLIHRPGYTDGLKNKEFTIRMIAHEIAHMWFGNSVTLSWWSHFWLNEGFARFYEIFMTDQIYNYKYRMEEQFVVDYLQKILEKDAVAISLPLTSPEITIQSFDEIDTQANFFAYEKGASIIRMWRNLMGSDNFNKSINSYLKQYHFKNTNPNDVFAHLKQNWPSQPEVDLDTFFSDFTEQVGYPMLIVNITQDNQKIILHQKRFLYDYEDGSDATLRYTIPITFTTNLDQSYYNLTPYTYFYKNETTVEISFENPIEWIILNQKQSNYYRVFYDQPILTQIKQLFSTSRSRRVPATTKAQIIDDLFNFAYAGMIDYADVFEYLEYLRYEFNYVPWNAAYRGMKRVVQRLTPQQLPYFEKYLSNITTGIFNELSAKSSSSDSVMDVYNRVLHVSWLCKYQNTNCNKQVELLFLGNLEKPSPDYRKTFYCAVSRTDAHARLWELYNNEIDSDDKNLILRSISCSRDYRTYIKLELFHLIPYSKQPKYLKEIYQQNPDLIDPIFSMISENIDAFVARLGKYEMIEVLSDMVDYFTTREQEEQFTIFMDRNIHRFGESALTQKNRFLTTIRKNLEWAEQRLGNKSHNDLRIESAITDRTLKIYFKYSGKVKSDTLGLFSKEIWNAGNSSTRAHKEFLFLTQFELKDARFVFPCFDEPAFKAKFQLHIGRPSGYYAVSNTRLMETTNEGKNYFVDHFEVTPIMSTYLVAFLISNYQARGNISDFAVLSLPEHYNKTEFSYNVGKRVVMAFNELFPISYKQLGNDVLLFASVPSFDIVGMENWGLIFYSEELLVQKPGYTDGFVHKEFTCRMIAHEMAHMWFGNSVSLSWWSHFWLNAGFARLYEILVTHQLYPEYHLDQQFVIHLQTIFDEDAMNSSQPLSSSESSIQTESEFEELFGSFSYEKGASIIRMWRSAMGAVNFDNSINSYLKQYHLKNTNPSDLFAHLKQNWPAQPEVALDTFFSDFTEQVGYPMVIVNITQDNQKIILRQKRFLYNYEDGSDATLRYTIPITFATNVKNTFYNLTPYMYFDKNKTTVEIFFKEPIEWISLNLKQTSYYRVLYDKPILAQLKLALSKNGHSSIPVENRAQIIDDLFSFALAGMIDYVDVFEFLEYLKNEFDYVPWYAAYRGLLGVSQRLTPHQLPYFAKYLNNITSAVFAKLTVKSNSDDTVMDVYNRQLQVSLLCKYQNTECNNQVKLHFEAHLEKPSPDYRETFYCAAARTTGYARILDLYTNESDLEEKHMLWRALSCTRDYRAHYNNMVFNSKIVENKTDGVTQMYEENPDLITPILSMLAENITKWSNFLGDSWETVVMLNKMSESFTTVEQANIFAELIDKNSEFFGTDIEVLESALERVKTNLEWAKQRLSNLNNYLRRR</sequence>
<dbReference type="GO" id="GO:0005615">
    <property type="term" value="C:extracellular space"/>
    <property type="evidence" value="ECO:0007669"/>
    <property type="project" value="TreeGrafter"/>
</dbReference>
<proteinExistence type="inferred from homology"/>
<feature type="coiled-coil region" evidence="17">
    <location>
        <begin position="1648"/>
        <end position="1675"/>
    </location>
</feature>
<dbReference type="Proteomes" id="UP000515160">
    <property type="component" value="Chromosome 2R"/>
</dbReference>
<feature type="chain" id="PRO_5038570508" evidence="18">
    <location>
        <begin position="26"/>
        <end position="1679"/>
    </location>
</feature>
<feature type="domain" description="ERAP1-like C-terminal" evidence="20">
    <location>
        <begin position="1350"/>
        <end position="1659"/>
    </location>
</feature>
<dbReference type="InterPro" id="IPR050344">
    <property type="entry name" value="Peptidase_M1_aminopeptidases"/>
</dbReference>
<dbReference type="GeneID" id="117573475"/>
<dbReference type="GO" id="GO:0070006">
    <property type="term" value="F:metalloaminopeptidase activity"/>
    <property type="evidence" value="ECO:0007669"/>
    <property type="project" value="TreeGrafter"/>
</dbReference>
<feature type="binding site" evidence="15">
    <location>
        <position position="337"/>
    </location>
    <ligand>
        <name>Zn(2+)</name>
        <dbReference type="ChEBI" id="CHEBI:29105"/>
        <note>catalytic</note>
    </ligand>
</feature>
<dbReference type="GO" id="GO:0006508">
    <property type="term" value="P:proteolysis"/>
    <property type="evidence" value="ECO:0007669"/>
    <property type="project" value="UniProtKB-KW"/>
</dbReference>
<dbReference type="InterPro" id="IPR042097">
    <property type="entry name" value="Aminopeptidase_N-like_N_sf"/>
</dbReference>
<feature type="binding site" evidence="15">
    <location>
        <position position="356"/>
    </location>
    <ligand>
        <name>Zn(2+)</name>
        <dbReference type="ChEBI" id="CHEBI:29105"/>
        <note>catalytic</note>
    </ligand>
</feature>
<comment type="cofactor">
    <cofactor evidence="15">
        <name>Zn(2+)</name>
        <dbReference type="ChEBI" id="CHEBI:29105"/>
    </cofactor>
    <text evidence="15">Binds 1 zinc ion per subunit.</text>
</comment>
<dbReference type="InterPro" id="IPR045357">
    <property type="entry name" value="Aminopeptidase_N-like_N"/>
</dbReference>
<evidence type="ECO:0000313" key="22">
    <source>
        <dbReference type="Proteomes" id="UP000515160"/>
    </source>
</evidence>
<comment type="subcellular location">
    <subcellularLocation>
        <location evidence="1">Cell membrane</location>
        <topology evidence="1">Lipid-anchor</topology>
        <topology evidence="1">GPI-anchor</topology>
    </subcellularLocation>
</comment>
<feature type="domain" description="Aminopeptidase N-like N-terminal" evidence="21">
    <location>
        <begin position="36"/>
        <end position="226"/>
    </location>
</feature>
<evidence type="ECO:0000256" key="8">
    <source>
        <dbReference type="ARBA" id="ARBA00022801"/>
    </source>
</evidence>
<dbReference type="SUPFAM" id="SSF63737">
    <property type="entry name" value="Leukotriene A4 hydrolase N-terminal domain"/>
    <property type="match status" value="2"/>
</dbReference>
<reference evidence="23" key="1">
    <citation type="submission" date="2025-08" db="UniProtKB">
        <authorList>
            <consortium name="RefSeq"/>
        </authorList>
    </citation>
    <scope>IDENTIFICATION</scope>
    <source>
        <strain evidence="23">15112-1751.03</strain>
        <tissue evidence="23">Whole Adult</tissue>
    </source>
</reference>
<feature type="active site" description="Proton acceptor" evidence="14">
    <location>
        <position position="334"/>
    </location>
</feature>
<evidence type="ECO:0000256" key="12">
    <source>
        <dbReference type="ARBA" id="ARBA00023180"/>
    </source>
</evidence>
<dbReference type="Pfam" id="PF11838">
    <property type="entry name" value="ERAP1_C"/>
    <property type="match status" value="2"/>
</dbReference>
<evidence type="ECO:0000313" key="23">
    <source>
        <dbReference type="RefSeq" id="XP_051862813.1"/>
    </source>
</evidence>
<keyword evidence="10" id="KW-0482">Metalloprotease</keyword>
<dbReference type="PANTHER" id="PTHR11533:SF301">
    <property type="entry name" value="AMINOPEPTIDASE"/>
    <property type="match status" value="1"/>
</dbReference>
<feature type="domain" description="ERAP1-like C-terminal" evidence="20">
    <location>
        <begin position="567"/>
        <end position="856"/>
    </location>
</feature>
<dbReference type="GO" id="GO:0042277">
    <property type="term" value="F:peptide binding"/>
    <property type="evidence" value="ECO:0007669"/>
    <property type="project" value="TreeGrafter"/>
</dbReference>
<evidence type="ECO:0000256" key="10">
    <source>
        <dbReference type="ARBA" id="ARBA00023049"/>
    </source>
</evidence>
<dbReference type="InterPro" id="IPR034016">
    <property type="entry name" value="M1_APN-typ"/>
</dbReference>
<dbReference type="Gene3D" id="1.25.50.20">
    <property type="match status" value="1"/>
</dbReference>
<keyword evidence="11" id="KW-0472">Membrane</keyword>
<dbReference type="Pfam" id="PF01433">
    <property type="entry name" value="Peptidase_M1"/>
    <property type="match status" value="2"/>
</dbReference>
<keyword evidence="9 15" id="KW-0862">Zinc</keyword>
<evidence type="ECO:0000256" key="14">
    <source>
        <dbReference type="PIRSR" id="PIRSR634016-1"/>
    </source>
</evidence>
<dbReference type="FunFam" id="2.60.40.1910:FF:000008">
    <property type="entry name" value="Aminopeptidase"/>
    <property type="match status" value="2"/>
</dbReference>
<feature type="domain" description="Peptidase M1 membrane alanine aminopeptidase" evidence="19">
    <location>
        <begin position="1042"/>
        <end position="1253"/>
    </location>
</feature>
<dbReference type="GO" id="GO:0005886">
    <property type="term" value="C:plasma membrane"/>
    <property type="evidence" value="ECO:0007669"/>
    <property type="project" value="UniProtKB-SubCell"/>
</dbReference>
<dbReference type="GO" id="GO:0043171">
    <property type="term" value="P:peptide catabolic process"/>
    <property type="evidence" value="ECO:0007669"/>
    <property type="project" value="TreeGrafter"/>
</dbReference>
<keyword evidence="22" id="KW-1185">Reference proteome</keyword>
<dbReference type="GO" id="GO:0005737">
    <property type="term" value="C:cytoplasm"/>
    <property type="evidence" value="ECO:0007669"/>
    <property type="project" value="TreeGrafter"/>
</dbReference>
<name>A0A9C6WGY9_DROAB</name>
<gene>
    <name evidence="23" type="primary">LOC117573475</name>
</gene>
<keyword evidence="8" id="KW-0378">Hydrolase</keyword>
<dbReference type="Pfam" id="PF17900">
    <property type="entry name" value="Peptidase_M1_N"/>
    <property type="match status" value="2"/>
</dbReference>
<keyword evidence="6 15" id="KW-0479">Metal-binding</keyword>
<evidence type="ECO:0000256" key="18">
    <source>
        <dbReference type="SAM" id="SignalP"/>
    </source>
</evidence>
<evidence type="ECO:0000256" key="6">
    <source>
        <dbReference type="ARBA" id="ARBA00022723"/>
    </source>
</evidence>
<keyword evidence="5" id="KW-0645">Protease</keyword>
<evidence type="ECO:0000259" key="20">
    <source>
        <dbReference type="Pfam" id="PF11838"/>
    </source>
</evidence>
<dbReference type="GO" id="GO:0098552">
    <property type="term" value="C:side of membrane"/>
    <property type="evidence" value="ECO:0007669"/>
    <property type="project" value="UniProtKB-KW"/>
</dbReference>
<dbReference type="InterPro" id="IPR027268">
    <property type="entry name" value="Peptidase_M4/M1_CTD_sf"/>
</dbReference>
<dbReference type="OrthoDB" id="10031169at2759"/>
<dbReference type="InterPro" id="IPR001930">
    <property type="entry name" value="Peptidase_M1"/>
</dbReference>
<evidence type="ECO:0000256" key="16">
    <source>
        <dbReference type="PIRSR" id="PIRSR634016-4"/>
    </source>
</evidence>
<evidence type="ECO:0000256" key="11">
    <source>
        <dbReference type="ARBA" id="ARBA00023136"/>
    </source>
</evidence>
<evidence type="ECO:0000256" key="1">
    <source>
        <dbReference type="ARBA" id="ARBA00004609"/>
    </source>
</evidence>
<dbReference type="PANTHER" id="PTHR11533">
    <property type="entry name" value="PROTEASE M1 ZINC METALLOPROTEASE"/>
    <property type="match status" value="1"/>
</dbReference>
<feature type="domain" description="Peptidase M1 membrane alanine aminopeptidase" evidence="19">
    <location>
        <begin position="257"/>
        <end position="483"/>
    </location>
</feature>
<dbReference type="InterPro" id="IPR014782">
    <property type="entry name" value="Peptidase_M1_dom"/>
</dbReference>
<dbReference type="Gene3D" id="2.60.40.1730">
    <property type="entry name" value="tricorn interacting facor f3 domain"/>
    <property type="match status" value="2"/>
</dbReference>
<feature type="binding site" evidence="15">
    <location>
        <position position="333"/>
    </location>
    <ligand>
        <name>Zn(2+)</name>
        <dbReference type="ChEBI" id="CHEBI:29105"/>
        <note>catalytic</note>
    </ligand>
</feature>
<dbReference type="RefSeq" id="XP_051862813.1">
    <property type="nucleotide sequence ID" value="XM_052006853.1"/>
</dbReference>